<dbReference type="InterPro" id="IPR001509">
    <property type="entry name" value="Epimerase_deHydtase"/>
</dbReference>
<name>A0A9P9E654_9HYPO</name>
<dbReference type="EMBL" id="JAGMUU010000019">
    <property type="protein sequence ID" value="KAH7131633.1"/>
    <property type="molecule type" value="Genomic_DNA"/>
</dbReference>
<dbReference type="InterPro" id="IPR050425">
    <property type="entry name" value="NAD(P)_dehydrat-like"/>
</dbReference>
<accession>A0A9P9E654</accession>
<organism evidence="4 5">
    <name type="scientific">Dactylonectria estremocensis</name>
    <dbReference type="NCBI Taxonomy" id="1079267"/>
    <lineage>
        <taxon>Eukaryota</taxon>
        <taxon>Fungi</taxon>
        <taxon>Dikarya</taxon>
        <taxon>Ascomycota</taxon>
        <taxon>Pezizomycotina</taxon>
        <taxon>Sordariomycetes</taxon>
        <taxon>Hypocreomycetidae</taxon>
        <taxon>Hypocreales</taxon>
        <taxon>Nectriaceae</taxon>
        <taxon>Dactylonectria</taxon>
    </lineage>
</organism>
<keyword evidence="1" id="KW-0560">Oxidoreductase</keyword>
<dbReference type="Pfam" id="PF01370">
    <property type="entry name" value="Epimerase"/>
    <property type="match status" value="1"/>
</dbReference>
<reference evidence="4" key="1">
    <citation type="journal article" date="2021" name="Nat. Commun.">
        <title>Genetic determinants of endophytism in the Arabidopsis root mycobiome.</title>
        <authorList>
            <person name="Mesny F."/>
            <person name="Miyauchi S."/>
            <person name="Thiergart T."/>
            <person name="Pickel B."/>
            <person name="Atanasova L."/>
            <person name="Karlsson M."/>
            <person name="Huettel B."/>
            <person name="Barry K.W."/>
            <person name="Haridas S."/>
            <person name="Chen C."/>
            <person name="Bauer D."/>
            <person name="Andreopoulos W."/>
            <person name="Pangilinan J."/>
            <person name="LaButti K."/>
            <person name="Riley R."/>
            <person name="Lipzen A."/>
            <person name="Clum A."/>
            <person name="Drula E."/>
            <person name="Henrissat B."/>
            <person name="Kohler A."/>
            <person name="Grigoriev I.V."/>
            <person name="Martin F.M."/>
            <person name="Hacquard S."/>
        </authorList>
    </citation>
    <scope>NUCLEOTIDE SEQUENCE</scope>
    <source>
        <strain evidence="4">MPI-CAGE-AT-0021</strain>
    </source>
</reference>
<dbReference type="PANTHER" id="PTHR10366">
    <property type="entry name" value="NAD DEPENDENT EPIMERASE/DEHYDRATASE"/>
    <property type="match status" value="1"/>
</dbReference>
<proteinExistence type="inferred from homology"/>
<dbReference type="AlphaFoldDB" id="A0A9P9E654"/>
<dbReference type="Gene3D" id="3.40.50.720">
    <property type="entry name" value="NAD(P)-binding Rossmann-like Domain"/>
    <property type="match status" value="1"/>
</dbReference>
<dbReference type="SUPFAM" id="SSF51735">
    <property type="entry name" value="NAD(P)-binding Rossmann-fold domains"/>
    <property type="match status" value="1"/>
</dbReference>
<evidence type="ECO:0000259" key="3">
    <source>
        <dbReference type="Pfam" id="PF01370"/>
    </source>
</evidence>
<sequence length="352" mass="37978">MASLNFTPTIPKGSLVLVTGASGWVGSNVADQFLAYGYKVRGTTRDVEKAAWAVEVFEKKYGKGVFELVSIPDMIADGAYDEAVKGVDAVAHTASIMALEAEPEKVIPGSIAGALNALKAAYAEPSVKRFVLTSSSAAAVLSAREVPKVVVTKDSWNETAVKIAWSGPPYDPVRPLFVYAASKTQAEQEVWKFHKENRAKRPDLVVNAVLPNMVFGASLDPEKQGYPSSAGFVAGLYKGDMHYGLPLLPPQNYIGSSDAGRLHVAGAIHPDVTDERIFGFAGSYSWDDMLEIFRKNEPEKTFPENFNGGHDPNEITLAPRAEKLLQDLGQPGWASLEEVVLQNVEGLRNAAV</sequence>
<gene>
    <name evidence="4" type="ORF">B0J13DRAFT_610737</name>
</gene>
<comment type="caution">
    <text evidence="4">The sequence shown here is derived from an EMBL/GenBank/DDBJ whole genome shotgun (WGS) entry which is preliminary data.</text>
</comment>
<dbReference type="PANTHER" id="PTHR10366:SF562">
    <property type="entry name" value="ALDEHYDE REDUCTASE II (AFU_ORTHOLOGUE AFUA_1G11360)"/>
    <property type="match status" value="1"/>
</dbReference>
<evidence type="ECO:0000256" key="2">
    <source>
        <dbReference type="ARBA" id="ARBA00023445"/>
    </source>
</evidence>
<dbReference type="OrthoDB" id="2735536at2759"/>
<feature type="domain" description="NAD-dependent epimerase/dehydratase" evidence="3">
    <location>
        <begin position="16"/>
        <end position="198"/>
    </location>
</feature>
<evidence type="ECO:0000256" key="1">
    <source>
        <dbReference type="ARBA" id="ARBA00023002"/>
    </source>
</evidence>
<evidence type="ECO:0000313" key="5">
    <source>
        <dbReference type="Proteomes" id="UP000717696"/>
    </source>
</evidence>
<protein>
    <recommendedName>
        <fullName evidence="3">NAD-dependent epimerase/dehydratase domain-containing protein</fullName>
    </recommendedName>
</protein>
<dbReference type="GO" id="GO:0016616">
    <property type="term" value="F:oxidoreductase activity, acting on the CH-OH group of donors, NAD or NADP as acceptor"/>
    <property type="evidence" value="ECO:0007669"/>
    <property type="project" value="TreeGrafter"/>
</dbReference>
<dbReference type="Proteomes" id="UP000717696">
    <property type="component" value="Unassembled WGS sequence"/>
</dbReference>
<evidence type="ECO:0000313" key="4">
    <source>
        <dbReference type="EMBL" id="KAH7131633.1"/>
    </source>
</evidence>
<comment type="similarity">
    <text evidence="2">Belongs to the NAD(P)-dependent epimerase/dehydratase family. Dihydroflavonol-4-reductase subfamily.</text>
</comment>
<dbReference type="InterPro" id="IPR036291">
    <property type="entry name" value="NAD(P)-bd_dom_sf"/>
</dbReference>
<keyword evidence="5" id="KW-1185">Reference proteome</keyword>